<dbReference type="VEuPathDB" id="FungiDB:QG37_03198"/>
<dbReference type="AlphaFoldDB" id="A0A0L0P0J1"/>
<organism evidence="1 2">
    <name type="scientific">Candidozyma auris</name>
    <name type="common">Yeast</name>
    <name type="synonym">Candida auris</name>
    <dbReference type="NCBI Taxonomy" id="498019"/>
    <lineage>
        <taxon>Eukaryota</taxon>
        <taxon>Fungi</taxon>
        <taxon>Dikarya</taxon>
        <taxon>Ascomycota</taxon>
        <taxon>Saccharomycotina</taxon>
        <taxon>Pichiomycetes</taxon>
        <taxon>Metschnikowiaceae</taxon>
        <taxon>Candidozyma</taxon>
    </lineage>
</organism>
<comment type="caution">
    <text evidence="1">The sequence shown here is derived from an EMBL/GenBank/DDBJ whole genome shotgun (WGS) entry which is preliminary data.</text>
</comment>
<proteinExistence type="predicted"/>
<dbReference type="EMBL" id="LGST01000021">
    <property type="protein sequence ID" value="KND99779.1"/>
    <property type="molecule type" value="Genomic_DNA"/>
</dbReference>
<gene>
    <name evidence="1" type="ORF">QG37_03198</name>
</gene>
<evidence type="ECO:0000313" key="2">
    <source>
        <dbReference type="Proteomes" id="UP000037122"/>
    </source>
</evidence>
<protein>
    <submittedName>
        <fullName evidence="1">Uncharacterized protein</fullName>
    </submittedName>
</protein>
<evidence type="ECO:0000313" key="1">
    <source>
        <dbReference type="EMBL" id="KND99779.1"/>
    </source>
</evidence>
<dbReference type="Proteomes" id="UP000037122">
    <property type="component" value="Unassembled WGS sequence"/>
</dbReference>
<sequence length="99" mass="10862">MCVFDINQQKPKNLDVQLRSSPVSSLGVVSDGVVGLQSDPLRQRSVLLGSLAQFLLSLEALVSLVVSTNSDLVTSGKLEPKRNFGNKSEWIVLMLWEFS</sequence>
<reference evidence="2" key="1">
    <citation type="journal article" date="2015" name="BMC Genomics">
        <title>Draft genome of a commonly misdiagnosed multidrug resistant pathogen Candida auris.</title>
        <authorList>
            <person name="Chatterjee S."/>
            <person name="Alampalli S.V."/>
            <person name="Nageshan R.K."/>
            <person name="Chettiar S.T."/>
            <person name="Joshi S."/>
            <person name="Tatu U.S."/>
        </authorList>
    </citation>
    <scope>NUCLEOTIDE SEQUENCE [LARGE SCALE GENOMIC DNA]</scope>
    <source>
        <strain evidence="2">6684</strain>
    </source>
</reference>
<accession>A0A0L0P0J1</accession>
<name>A0A0L0P0J1_CANAR</name>